<proteinExistence type="predicted"/>
<evidence type="ECO:0000313" key="2">
    <source>
        <dbReference type="EMBL" id="QJB04495.1"/>
    </source>
</evidence>
<sequence>MTESSDYSQDPICRLCEVPYADHPRCQCCGIYCGPGHFREEVSRYRGKALCGLCIEEWKAMEKRVGHKVLWEVFLNRDKHYRADGQPLKEARR</sequence>
<protein>
    <submittedName>
        <fullName evidence="1">Uncharacterized protein</fullName>
    </submittedName>
</protein>
<evidence type="ECO:0000313" key="1">
    <source>
        <dbReference type="EMBL" id="QJA43448.1"/>
    </source>
</evidence>
<reference evidence="1" key="1">
    <citation type="submission" date="2020-03" db="EMBL/GenBank/DDBJ databases">
        <title>The deep terrestrial virosphere.</title>
        <authorList>
            <person name="Holmfeldt K."/>
            <person name="Nilsson E."/>
            <person name="Simone D."/>
            <person name="Lopez-Fernandez M."/>
            <person name="Wu X."/>
            <person name="de Brujin I."/>
            <person name="Lundin D."/>
            <person name="Andersson A."/>
            <person name="Bertilsson S."/>
            <person name="Dopson M."/>
        </authorList>
    </citation>
    <scope>NUCLEOTIDE SEQUENCE</scope>
    <source>
        <strain evidence="1">MM171A00097</strain>
        <strain evidence="2">MM171B00243</strain>
    </source>
</reference>
<dbReference type="EMBL" id="MT143883">
    <property type="protein sequence ID" value="QJB04495.1"/>
    <property type="molecule type" value="Genomic_DNA"/>
</dbReference>
<gene>
    <name evidence="1" type="ORF">MM171A00097_0095</name>
    <name evidence="2" type="ORF">MM171B00243_0049</name>
</gene>
<dbReference type="EMBL" id="MT143710">
    <property type="protein sequence ID" value="QJA43448.1"/>
    <property type="molecule type" value="Genomic_DNA"/>
</dbReference>
<accession>A0A6H1Z7D4</accession>
<dbReference type="AlphaFoldDB" id="A0A6H1Z7D4"/>
<name>A0A6H1Z7D4_9ZZZZ</name>
<organism evidence="1">
    <name type="scientific">viral metagenome</name>
    <dbReference type="NCBI Taxonomy" id="1070528"/>
    <lineage>
        <taxon>unclassified sequences</taxon>
        <taxon>metagenomes</taxon>
        <taxon>organismal metagenomes</taxon>
    </lineage>
</organism>